<evidence type="ECO:0000256" key="2">
    <source>
        <dbReference type="ARBA" id="ARBA00023157"/>
    </source>
</evidence>
<dbReference type="Proteomes" id="UP001530400">
    <property type="component" value="Unassembled WGS sequence"/>
</dbReference>
<name>A0ABD3PZF4_9STRA</name>
<proteinExistence type="predicted"/>
<dbReference type="SMART" id="SM00270">
    <property type="entry name" value="ChtBD1"/>
    <property type="match status" value="3"/>
</dbReference>
<comment type="caution">
    <text evidence="3">Lacks conserved residue(s) required for the propagation of feature annotation.</text>
</comment>
<evidence type="ECO:0000256" key="3">
    <source>
        <dbReference type="PROSITE-ProRule" id="PRU00261"/>
    </source>
</evidence>
<dbReference type="PANTHER" id="PTHR47849">
    <property type="entry name" value="CHITIN-BINDING LECTIN 1"/>
    <property type="match status" value="1"/>
</dbReference>
<gene>
    <name evidence="6" type="ORF">ACHAWO_013041</name>
</gene>
<dbReference type="GO" id="GO:0008061">
    <property type="term" value="F:chitin binding"/>
    <property type="evidence" value="ECO:0007669"/>
    <property type="project" value="UniProtKB-UniRule"/>
</dbReference>
<evidence type="ECO:0000259" key="5">
    <source>
        <dbReference type="PROSITE" id="PS50941"/>
    </source>
</evidence>
<accession>A0ABD3PZF4</accession>
<evidence type="ECO:0000313" key="7">
    <source>
        <dbReference type="Proteomes" id="UP001530400"/>
    </source>
</evidence>
<dbReference type="EMBL" id="JALLPJ020000402">
    <property type="protein sequence ID" value="KAL3793187.1"/>
    <property type="molecule type" value="Genomic_DNA"/>
</dbReference>
<dbReference type="InterPro" id="IPR036861">
    <property type="entry name" value="Endochitinase-like_sf"/>
</dbReference>
<feature type="signal peptide" evidence="4">
    <location>
        <begin position="1"/>
        <end position="21"/>
    </location>
</feature>
<keyword evidence="4" id="KW-0732">Signal</keyword>
<evidence type="ECO:0000256" key="4">
    <source>
        <dbReference type="SAM" id="SignalP"/>
    </source>
</evidence>
<reference evidence="6 7" key="1">
    <citation type="submission" date="2024-10" db="EMBL/GenBank/DDBJ databases">
        <title>Updated reference genomes for cyclostephanoid diatoms.</title>
        <authorList>
            <person name="Roberts W.R."/>
            <person name="Alverson A.J."/>
        </authorList>
    </citation>
    <scope>NUCLEOTIDE SEQUENCE [LARGE SCALE GENOMIC DNA]</scope>
    <source>
        <strain evidence="6 7">AJA010-31</strain>
    </source>
</reference>
<feature type="domain" description="Chitin-binding type-1" evidence="5">
    <location>
        <begin position="619"/>
        <end position="684"/>
    </location>
</feature>
<keyword evidence="1 3" id="KW-0147">Chitin-binding</keyword>
<dbReference type="CDD" id="cd00035">
    <property type="entry name" value="ChtBD1"/>
    <property type="match status" value="3"/>
</dbReference>
<evidence type="ECO:0000256" key="1">
    <source>
        <dbReference type="ARBA" id="ARBA00022669"/>
    </source>
</evidence>
<dbReference type="SUPFAM" id="SSF57016">
    <property type="entry name" value="Plant lectins/antimicrobial peptides"/>
    <property type="match status" value="3"/>
</dbReference>
<feature type="disulfide bond" evidence="3">
    <location>
        <begin position="638"/>
        <end position="652"/>
    </location>
</feature>
<dbReference type="Gene3D" id="3.30.60.10">
    <property type="entry name" value="Endochitinase-like"/>
    <property type="match status" value="3"/>
</dbReference>
<dbReference type="InterPro" id="IPR001002">
    <property type="entry name" value="Chitin-bd_1"/>
</dbReference>
<dbReference type="PROSITE" id="PS00026">
    <property type="entry name" value="CHIT_BIND_I_1"/>
    <property type="match status" value="2"/>
</dbReference>
<dbReference type="PANTHER" id="PTHR47849:SF8">
    <property type="entry name" value="LECTIN"/>
    <property type="match status" value="1"/>
</dbReference>
<protein>
    <recommendedName>
        <fullName evidence="5">Chitin-binding type-1 domain-containing protein</fullName>
    </recommendedName>
</protein>
<evidence type="ECO:0000313" key="6">
    <source>
        <dbReference type="EMBL" id="KAL3793187.1"/>
    </source>
</evidence>
<dbReference type="InterPro" id="IPR018371">
    <property type="entry name" value="Chitin-binding_1_CS"/>
</dbReference>
<comment type="caution">
    <text evidence="6">The sequence shown here is derived from an EMBL/GenBank/DDBJ whole genome shotgun (WGS) entry which is preliminary data.</text>
</comment>
<dbReference type="PROSITE" id="PS50941">
    <property type="entry name" value="CHIT_BIND_I_2"/>
    <property type="match status" value="1"/>
</dbReference>
<sequence>MKFTSLSVKAVCLALPQFALAAAGSLVTKSFSFKQDYYLKVCPLSNAIGPDTVDILMSALEQYSIQFSNEWGNQLKMDLHNGTCSVDAISTPEFSICDWRYPDQYDVSELPTPGQSYIAQECFVQRIYYKFDEMVISCPEDFSYNDLNQDAYTEAAFSNNQFTSTLLGQCDDECLYSTTESTEVVSGDSDNAEMYVSRYVDVPVYLKCLTLDGYGTSTANMLIKALDEYFELYIESALTEVILSQVPDGHVYNFASPYKSERNYCAHGPYYADGNLVNQVKDTDGILVTKFTYGFDIIWFKPQDFDQELLPDVSSTINDVFVDEDFLAFLIEKYPDLDIVQNSTLCNVVDPKNIQVTIAPTYAPSPYPTSLLDNGHGCSSNTQCASGYCHEENGLCACNIDTNMGCAGSQMCRFSCAYTAKEPRCYDDEFVRDCVNQWGEDYTCADGNGDGVVDSLDKNSGCNRVEGEENTLAPLPQIQTNSPTNHPVFFAPTPYPSIHMNSTSPTIVMGNITSIAPTIAMGNITIIAPTVLENMTNAPSIPFLLETPVPTPQPSFGNTDTVGAGRTLSPTVFLQAITEAPVATVEPTPAPTGDEVKCNQECIVYPKDTEPEECPKVTVGTCGGGNRGDGICPFEGYCCSQYGWCGTTAEYCEDNIDSTVPTPSTIDGAPVSPTVSVESGKCGNGNPGEGICAEASLCCSEWGYCGTGENYCYTTRSSSTQIDSTGDVPEPETIGTCGGGGIGNGICSDGLCCSIYGFCGEGPEYCTGVNEITATDAVPSTDYNITDDDFMPNATDTTQIDADFGIDMVRPLPDNLKPDYGFRCGFSEVDARSNCKPKCTHHTQCSDGEECWGVQLNYCNTFEEGTHPICTNLDMASNENRCGYDETSARGHCGAVCSNDLECGSGEYCFPTLLNLCECQTIEQPEESKIVFAQAKSLLTPYFVAQDPSTVTEGNPSSSSSSVAPLKMLAGLSMIVAFAVLMA</sequence>
<dbReference type="Pfam" id="PF00187">
    <property type="entry name" value="Chitin_bind_1"/>
    <property type="match status" value="1"/>
</dbReference>
<keyword evidence="2 3" id="KW-1015">Disulfide bond</keyword>
<feature type="chain" id="PRO_5044820351" description="Chitin-binding type-1 domain-containing protein" evidence="4">
    <location>
        <begin position="22"/>
        <end position="983"/>
    </location>
</feature>
<dbReference type="AlphaFoldDB" id="A0ABD3PZF4"/>
<organism evidence="6 7">
    <name type="scientific">Cyclotella atomus</name>
    <dbReference type="NCBI Taxonomy" id="382360"/>
    <lineage>
        <taxon>Eukaryota</taxon>
        <taxon>Sar</taxon>
        <taxon>Stramenopiles</taxon>
        <taxon>Ochrophyta</taxon>
        <taxon>Bacillariophyta</taxon>
        <taxon>Coscinodiscophyceae</taxon>
        <taxon>Thalassiosirophycidae</taxon>
        <taxon>Stephanodiscales</taxon>
        <taxon>Stephanodiscaceae</taxon>
        <taxon>Cyclotella</taxon>
    </lineage>
</organism>
<keyword evidence="7" id="KW-1185">Reference proteome</keyword>